<dbReference type="AlphaFoldDB" id="A0A195CI21"/>
<dbReference type="EMBL" id="KQ977721">
    <property type="protein sequence ID" value="KYN00381.1"/>
    <property type="molecule type" value="Genomic_DNA"/>
</dbReference>
<evidence type="ECO:0000313" key="3">
    <source>
        <dbReference type="Proteomes" id="UP000078542"/>
    </source>
</evidence>
<evidence type="ECO:0000256" key="1">
    <source>
        <dbReference type="SAM" id="MobiDB-lite"/>
    </source>
</evidence>
<protein>
    <submittedName>
        <fullName evidence="2">Uncharacterized protein</fullName>
    </submittedName>
</protein>
<gene>
    <name evidence="2" type="ORF">ALC62_08873</name>
</gene>
<organism evidence="2 3">
    <name type="scientific">Cyphomyrmex costatus</name>
    <dbReference type="NCBI Taxonomy" id="456900"/>
    <lineage>
        <taxon>Eukaryota</taxon>
        <taxon>Metazoa</taxon>
        <taxon>Ecdysozoa</taxon>
        <taxon>Arthropoda</taxon>
        <taxon>Hexapoda</taxon>
        <taxon>Insecta</taxon>
        <taxon>Pterygota</taxon>
        <taxon>Neoptera</taxon>
        <taxon>Endopterygota</taxon>
        <taxon>Hymenoptera</taxon>
        <taxon>Apocrita</taxon>
        <taxon>Aculeata</taxon>
        <taxon>Formicoidea</taxon>
        <taxon>Formicidae</taxon>
        <taxon>Myrmicinae</taxon>
        <taxon>Cyphomyrmex</taxon>
    </lineage>
</organism>
<proteinExistence type="predicted"/>
<evidence type="ECO:0000313" key="2">
    <source>
        <dbReference type="EMBL" id="KYN00381.1"/>
    </source>
</evidence>
<accession>A0A195CI21</accession>
<feature type="compositionally biased region" description="Basic residues" evidence="1">
    <location>
        <begin position="47"/>
        <end position="62"/>
    </location>
</feature>
<feature type="region of interest" description="Disordered" evidence="1">
    <location>
        <begin position="42"/>
        <end position="93"/>
    </location>
</feature>
<reference evidence="2 3" key="1">
    <citation type="submission" date="2016-03" db="EMBL/GenBank/DDBJ databases">
        <title>Cyphomyrmex costatus WGS genome.</title>
        <authorList>
            <person name="Nygaard S."/>
            <person name="Hu H."/>
            <person name="Boomsma J."/>
            <person name="Zhang G."/>
        </authorList>
    </citation>
    <scope>NUCLEOTIDE SEQUENCE [LARGE SCALE GENOMIC DNA]</scope>
    <source>
        <strain evidence="2">MS0001</strain>
        <tissue evidence="2">Whole body</tissue>
    </source>
</reference>
<sequence length="93" mass="10445">MHRDGFICATTGNQHTTNGTNHLLVLSGGSALRVFAVCSGEEEGEKRGRRSGRVGTRKRAWRKKEPSDCWMERNKNNRNAVNAVRLQSDSPYK</sequence>
<keyword evidence="3" id="KW-1185">Reference proteome</keyword>
<name>A0A195CI21_9HYME</name>
<feature type="compositionally biased region" description="Basic and acidic residues" evidence="1">
    <location>
        <begin position="63"/>
        <end position="75"/>
    </location>
</feature>
<dbReference type="Proteomes" id="UP000078542">
    <property type="component" value="Unassembled WGS sequence"/>
</dbReference>